<protein>
    <submittedName>
        <fullName evidence="1">Uncharacterized protein</fullName>
    </submittedName>
</protein>
<dbReference type="AlphaFoldDB" id="A0A7R9PNY5"/>
<name>A0A7R9PNY5_TIMGE</name>
<sequence>MKTYRDRFPEAALSKPISPPLSSYLHPYSEWRRQSVRRNLCRLEGERGEGITTMVIYHLSIATGVLCYNIGSRDDLKSDCSFVDQYSRPNSYQNYDNPSQYQYFHGSYPSNGLSQSSGDYYHYTTP</sequence>
<accession>A0A7R9PNY5</accession>
<gene>
    <name evidence="1" type="ORF">TGEB3V08_LOCUS7513</name>
</gene>
<reference evidence="1" key="1">
    <citation type="submission" date="2020-11" db="EMBL/GenBank/DDBJ databases">
        <authorList>
            <person name="Tran Van P."/>
        </authorList>
    </citation>
    <scope>NUCLEOTIDE SEQUENCE</scope>
</reference>
<organism evidence="1">
    <name type="scientific">Timema genevievae</name>
    <name type="common">Walking stick</name>
    <dbReference type="NCBI Taxonomy" id="629358"/>
    <lineage>
        <taxon>Eukaryota</taxon>
        <taxon>Metazoa</taxon>
        <taxon>Ecdysozoa</taxon>
        <taxon>Arthropoda</taxon>
        <taxon>Hexapoda</taxon>
        <taxon>Insecta</taxon>
        <taxon>Pterygota</taxon>
        <taxon>Neoptera</taxon>
        <taxon>Polyneoptera</taxon>
        <taxon>Phasmatodea</taxon>
        <taxon>Timematodea</taxon>
        <taxon>Timematoidea</taxon>
        <taxon>Timematidae</taxon>
        <taxon>Timema</taxon>
    </lineage>
</organism>
<proteinExistence type="predicted"/>
<evidence type="ECO:0000313" key="1">
    <source>
        <dbReference type="EMBL" id="CAD7599994.1"/>
    </source>
</evidence>
<dbReference type="EMBL" id="OE842422">
    <property type="protein sequence ID" value="CAD7599994.1"/>
    <property type="molecule type" value="Genomic_DNA"/>
</dbReference>